<dbReference type="Pfam" id="PF01398">
    <property type="entry name" value="JAB"/>
    <property type="match status" value="1"/>
</dbReference>
<evidence type="ECO:0000259" key="3">
    <source>
        <dbReference type="SMART" id="SM00232"/>
    </source>
</evidence>
<organism evidence="4 5">
    <name type="scientific">Serendipita vermifera MAFF 305830</name>
    <dbReference type="NCBI Taxonomy" id="933852"/>
    <lineage>
        <taxon>Eukaryota</taxon>
        <taxon>Fungi</taxon>
        <taxon>Dikarya</taxon>
        <taxon>Basidiomycota</taxon>
        <taxon>Agaricomycotina</taxon>
        <taxon>Agaricomycetes</taxon>
        <taxon>Sebacinales</taxon>
        <taxon>Serendipitaceae</taxon>
        <taxon>Serendipita</taxon>
    </lineage>
</organism>
<dbReference type="EMBL" id="KN824290">
    <property type="protein sequence ID" value="KIM29040.1"/>
    <property type="molecule type" value="Genomic_DNA"/>
</dbReference>
<name>A0A0C3AWY8_SERVB</name>
<dbReference type="CDD" id="cd08063">
    <property type="entry name" value="MPN_CSN6"/>
    <property type="match status" value="1"/>
</dbReference>
<dbReference type="STRING" id="933852.A0A0C3AWY8"/>
<accession>A0A0C3AWY8</accession>
<comment type="similarity">
    <text evidence="1 2">Belongs to the peptidase M67A family. CSN6 subfamily.</text>
</comment>
<dbReference type="Proteomes" id="UP000054097">
    <property type="component" value="Unassembled WGS sequence"/>
</dbReference>
<dbReference type="HOGENOM" id="CLU_027018_1_2_1"/>
<reference evidence="4 5" key="1">
    <citation type="submission" date="2014-04" db="EMBL/GenBank/DDBJ databases">
        <authorList>
            <consortium name="DOE Joint Genome Institute"/>
            <person name="Kuo A."/>
            <person name="Zuccaro A."/>
            <person name="Kohler A."/>
            <person name="Nagy L.G."/>
            <person name="Floudas D."/>
            <person name="Copeland A."/>
            <person name="Barry K.W."/>
            <person name="Cichocki N."/>
            <person name="Veneault-Fourrey C."/>
            <person name="LaButti K."/>
            <person name="Lindquist E.A."/>
            <person name="Lipzen A."/>
            <person name="Lundell T."/>
            <person name="Morin E."/>
            <person name="Murat C."/>
            <person name="Sun H."/>
            <person name="Tunlid A."/>
            <person name="Henrissat B."/>
            <person name="Grigoriev I.V."/>
            <person name="Hibbett D.S."/>
            <person name="Martin F."/>
            <person name="Nordberg H.P."/>
            <person name="Cantor M.N."/>
            <person name="Hua S.X."/>
        </authorList>
    </citation>
    <scope>NUCLEOTIDE SEQUENCE [LARGE SCALE GENOMIC DNA]</scope>
    <source>
        <strain evidence="4 5">MAFF 305830</strain>
    </source>
</reference>
<dbReference type="SMART" id="SM00232">
    <property type="entry name" value="JAB_MPN"/>
    <property type="match status" value="1"/>
</dbReference>
<dbReference type="GO" id="GO:0005737">
    <property type="term" value="C:cytoplasm"/>
    <property type="evidence" value="ECO:0007669"/>
    <property type="project" value="UniProtKB-SubCell"/>
</dbReference>
<dbReference type="Gene3D" id="3.40.140.10">
    <property type="entry name" value="Cytidine Deaminase, domain 2"/>
    <property type="match status" value="1"/>
</dbReference>
<keyword evidence="2" id="KW-0539">Nucleus</keyword>
<evidence type="ECO:0000313" key="4">
    <source>
        <dbReference type="EMBL" id="KIM29040.1"/>
    </source>
</evidence>
<dbReference type="PANTHER" id="PTHR10540:SF8">
    <property type="entry name" value="COP9 SIGNALOSOME COMPLEX SUBUNIT 6"/>
    <property type="match status" value="1"/>
</dbReference>
<evidence type="ECO:0000256" key="1">
    <source>
        <dbReference type="ARBA" id="ARBA00010893"/>
    </source>
</evidence>
<dbReference type="AlphaFoldDB" id="A0A0C3AWY8"/>
<comment type="function">
    <text evidence="2">Component of the COP9 signalosome complex (CSN), a complex involved in various cellular and developmental processes.</text>
</comment>
<dbReference type="InterPro" id="IPR024969">
    <property type="entry name" value="EIF3F/CSN6-like_C"/>
</dbReference>
<comment type="subcellular location">
    <subcellularLocation>
        <location evidence="2">Cytoplasm</location>
    </subcellularLocation>
    <subcellularLocation>
        <location evidence="2">Nucleus</location>
    </subcellularLocation>
</comment>
<reference evidence="5" key="2">
    <citation type="submission" date="2015-01" db="EMBL/GenBank/DDBJ databases">
        <title>Evolutionary Origins and Diversification of the Mycorrhizal Mutualists.</title>
        <authorList>
            <consortium name="DOE Joint Genome Institute"/>
            <consortium name="Mycorrhizal Genomics Consortium"/>
            <person name="Kohler A."/>
            <person name="Kuo A."/>
            <person name="Nagy L.G."/>
            <person name="Floudas D."/>
            <person name="Copeland A."/>
            <person name="Barry K.W."/>
            <person name="Cichocki N."/>
            <person name="Veneault-Fourrey C."/>
            <person name="LaButti K."/>
            <person name="Lindquist E.A."/>
            <person name="Lipzen A."/>
            <person name="Lundell T."/>
            <person name="Morin E."/>
            <person name="Murat C."/>
            <person name="Riley R."/>
            <person name="Ohm R."/>
            <person name="Sun H."/>
            <person name="Tunlid A."/>
            <person name="Henrissat B."/>
            <person name="Grigoriev I.V."/>
            <person name="Hibbett D.S."/>
            <person name="Martin F."/>
        </authorList>
    </citation>
    <scope>NUCLEOTIDE SEQUENCE [LARGE SCALE GENOMIC DNA]</scope>
    <source>
        <strain evidence="5">MAFF 305830</strain>
    </source>
</reference>
<dbReference type="OrthoDB" id="1378at2759"/>
<dbReference type="Pfam" id="PF13012">
    <property type="entry name" value="MitMem_reg"/>
    <property type="match status" value="1"/>
</dbReference>
<proteinExistence type="inferred from homology"/>
<dbReference type="GO" id="GO:0000338">
    <property type="term" value="P:protein deneddylation"/>
    <property type="evidence" value="ECO:0007669"/>
    <property type="project" value="InterPro"/>
</dbReference>
<keyword evidence="2" id="KW-0963">Cytoplasm</keyword>
<dbReference type="PANTHER" id="PTHR10540">
    <property type="entry name" value="EUKARYOTIC TRANSLATION INITIATION FACTOR 3 SUBUNIT F-RELATED"/>
    <property type="match status" value="1"/>
</dbReference>
<keyword evidence="5" id="KW-1185">Reference proteome</keyword>
<keyword evidence="2" id="KW-0736">Signalosome</keyword>
<feature type="domain" description="JAB1/MPN/MOV34 metalloenzyme" evidence="3">
    <location>
        <begin position="17"/>
        <end position="147"/>
    </location>
</feature>
<protein>
    <recommendedName>
        <fullName evidence="2">COP9 signalosome complex subunit 6</fullName>
    </recommendedName>
</protein>
<dbReference type="InterPro" id="IPR000555">
    <property type="entry name" value="JAMM/MPN+_dom"/>
</dbReference>
<gene>
    <name evidence="4" type="ORF">M408DRAFT_329068</name>
</gene>
<dbReference type="GO" id="GO:0008180">
    <property type="term" value="C:COP9 signalosome"/>
    <property type="evidence" value="ECO:0007669"/>
    <property type="project" value="UniProtKB-UniRule"/>
</dbReference>
<dbReference type="InterPro" id="IPR033859">
    <property type="entry name" value="MPN_CSN6"/>
</dbReference>
<dbReference type="GO" id="GO:0008237">
    <property type="term" value="F:metallopeptidase activity"/>
    <property type="evidence" value="ECO:0007669"/>
    <property type="project" value="InterPro"/>
</dbReference>
<evidence type="ECO:0000256" key="2">
    <source>
        <dbReference type="RuleBase" id="RU367006"/>
    </source>
</evidence>
<sequence length="344" mass="38098">MSVESVVMPSSTTSGLSASLHPLPILNISEHFTRVRLQNNVSLPFIVGALLGTQNGREVEIVNTFELSATIPHDGSEPVLDHTFATARREQYKQVFPSLEVIGWYTVSPQPTPVHIAMVSQFSTYTQNPLLLLLQPGLSGTVQSTKAQQKQQQQQQQLPLSLYEPTLGLGTSKTMLIKVDYKVETGEAERIAVDWSSKGGEGGGSLIAHLQSQRRAVQMLHTRIGVIISYVESLIKEDGTKMDYAILRSIQALVASLPASEHKTFREEFDQEYADVQLTAYLSTLTKTANILNDIVDKYSFMTHRDEDRRAGGRMGGRRPGRMGSGFGYGGGFGMDAWDRFERY</sequence>
<evidence type="ECO:0000313" key="5">
    <source>
        <dbReference type="Proteomes" id="UP000054097"/>
    </source>
</evidence>